<dbReference type="RefSeq" id="XP_005092952.2">
    <property type="nucleotide sequence ID" value="XM_005092895.2"/>
</dbReference>
<feature type="signal peptide" evidence="2">
    <location>
        <begin position="1"/>
        <end position="19"/>
    </location>
</feature>
<dbReference type="SMART" id="SM00737">
    <property type="entry name" value="ML"/>
    <property type="match status" value="1"/>
</dbReference>
<protein>
    <submittedName>
        <fullName evidence="5">Ganglioside GM2 activator</fullName>
    </submittedName>
</protein>
<dbReference type="PANTHER" id="PTHR17357:SF0">
    <property type="entry name" value="GANGLIOSIDE GM2 ACTIVATOR"/>
    <property type="match status" value="1"/>
</dbReference>
<dbReference type="GeneID" id="101854932"/>
<dbReference type="SUPFAM" id="SSF63707">
    <property type="entry name" value="Ganglioside M2 (gm2) activator"/>
    <property type="match status" value="1"/>
</dbReference>
<evidence type="ECO:0000313" key="4">
    <source>
        <dbReference type="Proteomes" id="UP000694888"/>
    </source>
</evidence>
<keyword evidence="1 2" id="KW-0732">Signal</keyword>
<dbReference type="Proteomes" id="UP000694888">
    <property type="component" value="Unplaced"/>
</dbReference>
<reference evidence="5" key="1">
    <citation type="submission" date="2025-08" db="UniProtKB">
        <authorList>
            <consortium name="RefSeq"/>
        </authorList>
    </citation>
    <scope>IDENTIFICATION</scope>
</reference>
<feature type="chain" id="PRO_5045709135" evidence="2">
    <location>
        <begin position="20"/>
        <end position="224"/>
    </location>
</feature>
<dbReference type="InterPro" id="IPR003172">
    <property type="entry name" value="ML_dom"/>
</dbReference>
<evidence type="ECO:0000256" key="1">
    <source>
        <dbReference type="ARBA" id="ARBA00022729"/>
    </source>
</evidence>
<evidence type="ECO:0000259" key="3">
    <source>
        <dbReference type="SMART" id="SM00737"/>
    </source>
</evidence>
<dbReference type="Pfam" id="PF02221">
    <property type="entry name" value="E1_DerP2_DerF2"/>
    <property type="match status" value="1"/>
</dbReference>
<organism evidence="4 5">
    <name type="scientific">Aplysia californica</name>
    <name type="common">California sea hare</name>
    <dbReference type="NCBI Taxonomy" id="6500"/>
    <lineage>
        <taxon>Eukaryota</taxon>
        <taxon>Metazoa</taxon>
        <taxon>Spiralia</taxon>
        <taxon>Lophotrochozoa</taxon>
        <taxon>Mollusca</taxon>
        <taxon>Gastropoda</taxon>
        <taxon>Heterobranchia</taxon>
        <taxon>Euthyneura</taxon>
        <taxon>Tectipleura</taxon>
        <taxon>Aplysiida</taxon>
        <taxon>Aplysioidea</taxon>
        <taxon>Aplysiidae</taxon>
        <taxon>Aplysia</taxon>
    </lineage>
</organism>
<feature type="domain" description="MD-2-related lipid-recognition" evidence="3">
    <location>
        <begin position="75"/>
        <end position="221"/>
    </location>
</feature>
<keyword evidence="4" id="KW-1185">Reference proteome</keyword>
<proteinExistence type="predicted"/>
<sequence>MRCLFLSAVCLALVVSVFSKDVRVLSEHKLRAYDETRMLFDFFESQVLVDPNSVRFVDEETVYRSQQGSSNTFSFTNCEDPKKEIAVPRDVSISPDPIRIPGTLTASGGILVKKPFGAPLKVALKVYKQLFGVWVEVPCIDGFGSCTYDDMCTKLAHVQCPPVFEKIGLPCKCPFKEGNWTVPPFQLDIKAQLPVKVSGAVKVHADVTYNGELVTCSEIVFDLA</sequence>
<gene>
    <name evidence="5" type="primary">LOC101854932</name>
</gene>
<dbReference type="Gene3D" id="2.70.220.10">
    <property type="entry name" value="Ganglioside GM2 activator"/>
    <property type="match status" value="1"/>
</dbReference>
<name>A0ABM0JG63_APLCA</name>
<evidence type="ECO:0000313" key="5">
    <source>
        <dbReference type="RefSeq" id="XP_005092952.2"/>
    </source>
</evidence>
<evidence type="ECO:0000256" key="2">
    <source>
        <dbReference type="SAM" id="SignalP"/>
    </source>
</evidence>
<dbReference type="InterPro" id="IPR028996">
    <property type="entry name" value="GM2-AP"/>
</dbReference>
<dbReference type="InterPro" id="IPR036846">
    <property type="entry name" value="GM2-AP_sf"/>
</dbReference>
<dbReference type="PANTHER" id="PTHR17357">
    <property type="entry name" value="GM2 GANGLIOSIDE ACTIVATOR PROTEIN"/>
    <property type="match status" value="1"/>
</dbReference>
<accession>A0ABM0JG63</accession>